<keyword evidence="3" id="KW-0862">Zinc</keyword>
<evidence type="ECO:0000256" key="6">
    <source>
        <dbReference type="ARBA" id="ARBA00023163"/>
    </source>
</evidence>
<dbReference type="GeneID" id="70240720"/>
<dbReference type="SMART" id="SM00066">
    <property type="entry name" value="GAL4"/>
    <property type="match status" value="1"/>
</dbReference>
<dbReference type="RefSeq" id="XP_046077594.1">
    <property type="nucleotide sequence ID" value="XM_046210433.1"/>
</dbReference>
<evidence type="ECO:0000256" key="8">
    <source>
        <dbReference type="SAM" id="MobiDB-lite"/>
    </source>
</evidence>
<keyword evidence="6" id="KW-0804">Transcription</keyword>
<evidence type="ECO:0000256" key="5">
    <source>
        <dbReference type="ARBA" id="ARBA00023125"/>
    </source>
</evidence>
<reference evidence="10" key="1">
    <citation type="submission" date="2021-12" db="EMBL/GenBank/DDBJ databases">
        <title>Convergent genome expansion in fungi linked to evolution of root-endophyte symbiosis.</title>
        <authorList>
            <consortium name="DOE Joint Genome Institute"/>
            <person name="Ke Y.-H."/>
            <person name="Bonito G."/>
            <person name="Liao H.-L."/>
            <person name="Looney B."/>
            <person name="Rojas-Flechas A."/>
            <person name="Nash J."/>
            <person name="Hameed K."/>
            <person name="Schadt C."/>
            <person name="Martin F."/>
            <person name="Crous P.W."/>
            <person name="Miettinen O."/>
            <person name="Magnuson J.K."/>
            <person name="Labbe J."/>
            <person name="Jacobson D."/>
            <person name="Doktycz M.J."/>
            <person name="Veneault-Fourrey C."/>
            <person name="Kuo A."/>
            <person name="Mondo S."/>
            <person name="Calhoun S."/>
            <person name="Riley R."/>
            <person name="Ohm R."/>
            <person name="LaButti K."/>
            <person name="Andreopoulos B."/>
            <person name="Pangilinan J."/>
            <person name="Nolan M."/>
            <person name="Tritt A."/>
            <person name="Clum A."/>
            <person name="Lipzen A."/>
            <person name="Daum C."/>
            <person name="Barry K."/>
            <person name="Grigoriev I.V."/>
            <person name="Vilgalys R."/>
        </authorList>
    </citation>
    <scope>NUCLEOTIDE SEQUENCE</scope>
    <source>
        <strain evidence="10">PMI_201</strain>
    </source>
</reference>
<dbReference type="Gene3D" id="4.10.240.10">
    <property type="entry name" value="Zn(2)-C6 fungal-type DNA-binding domain"/>
    <property type="match status" value="1"/>
</dbReference>
<organism evidence="10 11">
    <name type="scientific">Talaromyces proteolyticus</name>
    <dbReference type="NCBI Taxonomy" id="1131652"/>
    <lineage>
        <taxon>Eukaryota</taxon>
        <taxon>Fungi</taxon>
        <taxon>Dikarya</taxon>
        <taxon>Ascomycota</taxon>
        <taxon>Pezizomycotina</taxon>
        <taxon>Eurotiomycetes</taxon>
        <taxon>Eurotiomycetidae</taxon>
        <taxon>Eurotiales</taxon>
        <taxon>Trichocomaceae</taxon>
        <taxon>Talaromyces</taxon>
        <taxon>Talaromyces sect. Bacilispori</taxon>
    </lineage>
</organism>
<dbReference type="PANTHER" id="PTHR31668:SF18">
    <property type="entry name" value="MALTOSE FERMENTATION REGULATORY PROTEIN MAL13-RELATED"/>
    <property type="match status" value="1"/>
</dbReference>
<dbReference type="PROSITE" id="PS50048">
    <property type="entry name" value="ZN2_CY6_FUNGAL_2"/>
    <property type="match status" value="1"/>
</dbReference>
<comment type="caution">
    <text evidence="10">The sequence shown here is derived from an EMBL/GenBank/DDBJ whole genome shotgun (WGS) entry which is preliminary data.</text>
</comment>
<dbReference type="EMBL" id="JAJTJA010000001">
    <property type="protein sequence ID" value="KAH8704973.1"/>
    <property type="molecule type" value="Genomic_DNA"/>
</dbReference>
<keyword evidence="4" id="KW-0805">Transcription regulation</keyword>
<keyword evidence="7" id="KW-0539">Nucleus</keyword>
<evidence type="ECO:0000256" key="2">
    <source>
        <dbReference type="ARBA" id="ARBA00022723"/>
    </source>
</evidence>
<dbReference type="InterPro" id="IPR036864">
    <property type="entry name" value="Zn2-C6_fun-type_DNA-bd_sf"/>
</dbReference>
<evidence type="ECO:0000256" key="1">
    <source>
        <dbReference type="ARBA" id="ARBA00004123"/>
    </source>
</evidence>
<accession>A0AAD4KZV9</accession>
<feature type="region of interest" description="Disordered" evidence="8">
    <location>
        <begin position="29"/>
        <end position="68"/>
    </location>
</feature>
<dbReference type="AlphaFoldDB" id="A0AAD4KZV9"/>
<feature type="domain" description="Zn(2)-C6 fungal-type" evidence="9">
    <location>
        <begin position="8"/>
        <end position="39"/>
    </location>
</feature>
<dbReference type="GO" id="GO:0008270">
    <property type="term" value="F:zinc ion binding"/>
    <property type="evidence" value="ECO:0007669"/>
    <property type="project" value="InterPro"/>
</dbReference>
<evidence type="ECO:0000259" key="9">
    <source>
        <dbReference type="PROSITE" id="PS50048"/>
    </source>
</evidence>
<proteinExistence type="predicted"/>
<evidence type="ECO:0000256" key="7">
    <source>
        <dbReference type="ARBA" id="ARBA00023242"/>
    </source>
</evidence>
<name>A0AAD4KZV9_9EURO</name>
<gene>
    <name evidence="10" type="ORF">BGW36DRAFT_286595</name>
</gene>
<dbReference type="InterPro" id="IPR050797">
    <property type="entry name" value="Carb_Metab_Trans_Reg"/>
</dbReference>
<evidence type="ECO:0000313" key="11">
    <source>
        <dbReference type="Proteomes" id="UP001201262"/>
    </source>
</evidence>
<dbReference type="GO" id="GO:0005634">
    <property type="term" value="C:nucleus"/>
    <property type="evidence" value="ECO:0007669"/>
    <property type="project" value="UniProtKB-SubCell"/>
</dbReference>
<dbReference type="PANTHER" id="PTHR31668">
    <property type="entry name" value="GLUCOSE TRANSPORT TRANSCRIPTION REGULATOR RGT1-RELATED-RELATED"/>
    <property type="match status" value="1"/>
</dbReference>
<dbReference type="InterPro" id="IPR001138">
    <property type="entry name" value="Zn2Cys6_DnaBD"/>
</dbReference>
<evidence type="ECO:0000256" key="4">
    <source>
        <dbReference type="ARBA" id="ARBA00023015"/>
    </source>
</evidence>
<keyword evidence="2" id="KW-0479">Metal-binding</keyword>
<dbReference type="GO" id="GO:0000981">
    <property type="term" value="F:DNA-binding transcription factor activity, RNA polymerase II-specific"/>
    <property type="evidence" value="ECO:0007669"/>
    <property type="project" value="InterPro"/>
</dbReference>
<dbReference type="GO" id="GO:0003677">
    <property type="term" value="F:DNA binding"/>
    <property type="evidence" value="ECO:0007669"/>
    <property type="project" value="UniProtKB-KW"/>
</dbReference>
<sequence>MPKLAKRACDTCIARKVRCDGELPCRTCKSSKRNSPCTYVRPAQKRGPKVRQPSKQSSGNFEAPQPAEKIQSTVLQNRSDVSLESAREIVCSSQTSPPSLVKTISQVIREYENHSYSVWPVIRSNILVQQLALLPFDEPTFCLAAALCAATIAQLNIINKRTSALLFIQEAVSSAKVLGLDKNNQALQGSVADVVDNGQILFSLLWVSERGYSVHLGLRPSFLDPLFIPLVEDAVSNPHIYGLIELARLFTIFDYCTFLDVSEEILIKSEKTLKALQISAEKTTKSRLADHTITREWMRTIIWQRALSAGYLSSYSQSNLTDFRFPVVVSHDLLVALRHFSSDDLLPLGRDQLLKCFEIANTLADSLLCNSVPAETTTLRCGPYEFLHALYQKIHPFIYLDTTLDTILREKTAQALLRAPSHFWNLSLPLAMYEDFSIGQEIDNALV</sequence>
<dbReference type="SUPFAM" id="SSF57701">
    <property type="entry name" value="Zn2/Cys6 DNA-binding domain"/>
    <property type="match status" value="1"/>
</dbReference>
<dbReference type="Pfam" id="PF00172">
    <property type="entry name" value="Zn_clus"/>
    <property type="match status" value="1"/>
</dbReference>
<dbReference type="CDD" id="cd00067">
    <property type="entry name" value="GAL4"/>
    <property type="match status" value="1"/>
</dbReference>
<keyword evidence="11" id="KW-1185">Reference proteome</keyword>
<protein>
    <recommendedName>
        <fullName evidence="9">Zn(2)-C6 fungal-type domain-containing protein</fullName>
    </recommendedName>
</protein>
<keyword evidence="5" id="KW-0238">DNA-binding</keyword>
<dbReference type="Proteomes" id="UP001201262">
    <property type="component" value="Unassembled WGS sequence"/>
</dbReference>
<comment type="subcellular location">
    <subcellularLocation>
        <location evidence="1">Nucleus</location>
    </subcellularLocation>
</comment>
<evidence type="ECO:0000313" key="10">
    <source>
        <dbReference type="EMBL" id="KAH8704973.1"/>
    </source>
</evidence>
<evidence type="ECO:0000256" key="3">
    <source>
        <dbReference type="ARBA" id="ARBA00022833"/>
    </source>
</evidence>